<evidence type="ECO:0000256" key="1">
    <source>
        <dbReference type="ARBA" id="ARBA00009175"/>
    </source>
</evidence>
<dbReference type="NCBIfam" id="TIGR01256">
    <property type="entry name" value="modA"/>
    <property type="match status" value="1"/>
</dbReference>
<dbReference type="InterPro" id="IPR044084">
    <property type="entry name" value="AvModA-like_subst-bd"/>
</dbReference>
<dbReference type="AlphaFoldDB" id="A0A5P1R8J2"/>
<evidence type="ECO:0000256" key="2">
    <source>
        <dbReference type="ARBA" id="ARBA00022723"/>
    </source>
</evidence>
<feature type="binding site" evidence="4">
    <location>
        <position position="174"/>
    </location>
    <ligand>
        <name>molybdate</name>
        <dbReference type="ChEBI" id="CHEBI:36264"/>
    </ligand>
</feature>
<dbReference type="Proteomes" id="UP000324760">
    <property type="component" value="Chromosome"/>
</dbReference>
<dbReference type="SUPFAM" id="SSF53850">
    <property type="entry name" value="Periplasmic binding protein-like II"/>
    <property type="match status" value="1"/>
</dbReference>
<reference evidence="6 7" key="1">
    <citation type="journal article" date="2019" name="Biochem. Eng. J.">
        <title>Metabolic engineering of the marine bacteria Neptunomonas concharum for the production of acetoin and meso-2,3-butanediol from acetate.</title>
        <authorList>
            <person name="Li W."/>
            <person name="Pu N."/>
            <person name="Liu C.-X."/>
            <person name="Yuan Q.-P."/>
            <person name="Li Z.-J."/>
        </authorList>
    </citation>
    <scope>NUCLEOTIDE SEQUENCE [LARGE SCALE GENOMIC DNA]</scope>
    <source>
        <strain evidence="6 7">JCM17730</strain>
    </source>
</reference>
<evidence type="ECO:0000256" key="3">
    <source>
        <dbReference type="ARBA" id="ARBA00022729"/>
    </source>
</evidence>
<comment type="similarity">
    <text evidence="1">Belongs to the bacterial solute-binding protein ModA family.</text>
</comment>
<dbReference type="InterPro" id="IPR005950">
    <property type="entry name" value="ModA"/>
</dbReference>
<gene>
    <name evidence="6" type="primary">modA</name>
    <name evidence="6" type="ORF">F0U83_02125</name>
</gene>
<keyword evidence="2 4" id="KW-0479">Metal-binding</keyword>
<keyword evidence="4" id="KW-0500">Molybdenum</keyword>
<proteinExistence type="inferred from homology"/>
<evidence type="ECO:0000256" key="4">
    <source>
        <dbReference type="PIRSR" id="PIRSR004846-1"/>
    </source>
</evidence>
<organism evidence="6 7">
    <name type="scientific">Neptunomonas concharum</name>
    <dbReference type="NCBI Taxonomy" id="1031538"/>
    <lineage>
        <taxon>Bacteria</taxon>
        <taxon>Pseudomonadati</taxon>
        <taxon>Pseudomonadota</taxon>
        <taxon>Gammaproteobacteria</taxon>
        <taxon>Oceanospirillales</taxon>
        <taxon>Oceanospirillaceae</taxon>
        <taxon>Neptunomonas</taxon>
    </lineage>
</organism>
<name>A0A5P1R8J2_9GAMM</name>
<dbReference type="InterPro" id="IPR050682">
    <property type="entry name" value="ModA/WtpA"/>
</dbReference>
<dbReference type="Gene3D" id="3.40.190.10">
    <property type="entry name" value="Periplasmic binding protein-like II"/>
    <property type="match status" value="2"/>
</dbReference>
<accession>A0A5P1R8J2</accession>
<feature type="binding site" evidence="4">
    <location>
        <position position="69"/>
    </location>
    <ligand>
        <name>molybdate</name>
        <dbReference type="ChEBI" id="CHEBI:36264"/>
    </ligand>
</feature>
<evidence type="ECO:0000256" key="5">
    <source>
        <dbReference type="SAM" id="SignalP"/>
    </source>
</evidence>
<dbReference type="OrthoDB" id="9785015at2"/>
<dbReference type="GO" id="GO:0015689">
    <property type="term" value="P:molybdate ion transport"/>
    <property type="evidence" value="ECO:0007669"/>
    <property type="project" value="InterPro"/>
</dbReference>
<dbReference type="EMBL" id="CP043869">
    <property type="protein sequence ID" value="QEQ95595.1"/>
    <property type="molecule type" value="Genomic_DNA"/>
</dbReference>
<dbReference type="GO" id="GO:0030973">
    <property type="term" value="F:molybdate ion binding"/>
    <property type="evidence" value="ECO:0007669"/>
    <property type="project" value="InterPro"/>
</dbReference>
<dbReference type="PANTHER" id="PTHR30632:SF14">
    <property type="entry name" value="TUNGSTATE_MOLYBDATE_CHROMATE-BINDING PROTEIN MODA"/>
    <property type="match status" value="1"/>
</dbReference>
<keyword evidence="7" id="KW-1185">Reference proteome</keyword>
<protein>
    <submittedName>
        <fullName evidence="6">Molybdate ABC transporter substrate-binding protein</fullName>
    </submittedName>
</protein>
<sequence>MFAMNRKPYTFGRFRVSLLLSLLLSLSAPIRGETVNIAVAANFLSTAQQLVQAFSQSNSHNILISSGSSGKLFIQIKHGAPFHLFLSADTDRPKRLIEEGIALDDLKIYATGQLALWSKHYPGIEQGLEALDKNHVTRLAIANPKTAPYGAAAIEVLASREPAYDGVIVQGDNIAQTYQFAASGNVDAAFVALSQIKKLPQGYYWQVPHEIHTPLHQGAVILKAAQDNLTANAFYDFLSSHTAQQIIRQSGYLTF</sequence>
<dbReference type="GO" id="GO:0046872">
    <property type="term" value="F:metal ion binding"/>
    <property type="evidence" value="ECO:0007669"/>
    <property type="project" value="UniProtKB-KW"/>
</dbReference>
<dbReference type="KEGG" id="ncu:F0U83_02125"/>
<dbReference type="PIRSF" id="PIRSF004846">
    <property type="entry name" value="ModA"/>
    <property type="match status" value="1"/>
</dbReference>
<evidence type="ECO:0000313" key="6">
    <source>
        <dbReference type="EMBL" id="QEQ95595.1"/>
    </source>
</evidence>
<dbReference type="PANTHER" id="PTHR30632">
    <property type="entry name" value="MOLYBDATE-BINDING PERIPLASMIC PROTEIN"/>
    <property type="match status" value="1"/>
</dbReference>
<feature type="chain" id="PRO_5024996289" evidence="5">
    <location>
        <begin position="33"/>
        <end position="255"/>
    </location>
</feature>
<keyword evidence="3 5" id="KW-0732">Signal</keyword>
<evidence type="ECO:0000313" key="7">
    <source>
        <dbReference type="Proteomes" id="UP000324760"/>
    </source>
</evidence>
<feature type="signal peptide" evidence="5">
    <location>
        <begin position="1"/>
        <end position="32"/>
    </location>
</feature>
<dbReference type="CDD" id="cd13539">
    <property type="entry name" value="PBP2_AvModA"/>
    <property type="match status" value="1"/>
</dbReference>
<dbReference type="Pfam" id="PF13531">
    <property type="entry name" value="SBP_bac_11"/>
    <property type="match status" value="1"/>
</dbReference>